<gene>
    <name evidence="1" type="ORF">A130_09175</name>
</gene>
<reference evidence="1 2" key="1">
    <citation type="journal article" date="2012" name="Science">
        <title>Ecological populations of bacteria act as socially cohesive units of antibiotic production and resistance.</title>
        <authorList>
            <person name="Cordero O.X."/>
            <person name="Wildschutte H."/>
            <person name="Kirkup B."/>
            <person name="Proehl S."/>
            <person name="Ngo L."/>
            <person name="Hussain F."/>
            <person name="Le Roux F."/>
            <person name="Mincer T."/>
            <person name="Polz M.F."/>
        </authorList>
    </citation>
    <scope>NUCLEOTIDE SEQUENCE [LARGE SCALE GENOMIC DNA]</scope>
    <source>
        <strain evidence="1 2">FF-238</strain>
    </source>
</reference>
<organism evidence="1 2">
    <name type="scientific">Vibrio genomosp. F6 str. FF-238</name>
    <dbReference type="NCBI Taxonomy" id="1191298"/>
    <lineage>
        <taxon>Bacteria</taxon>
        <taxon>Pseudomonadati</taxon>
        <taxon>Pseudomonadota</taxon>
        <taxon>Gammaproteobacteria</taxon>
        <taxon>Vibrionales</taxon>
        <taxon>Vibrionaceae</taxon>
        <taxon>Vibrio</taxon>
    </lineage>
</organism>
<accession>A0A1E5CLN1</accession>
<dbReference type="Proteomes" id="UP000094165">
    <property type="component" value="Unassembled WGS sequence"/>
</dbReference>
<dbReference type="RefSeq" id="WP_017053848.1">
    <property type="nucleotide sequence ID" value="NZ_AJYW02000312.1"/>
</dbReference>
<protein>
    <recommendedName>
        <fullName evidence="3">Lipoprotein</fullName>
    </recommendedName>
</protein>
<evidence type="ECO:0008006" key="3">
    <source>
        <dbReference type="Google" id="ProtNLM"/>
    </source>
</evidence>
<evidence type="ECO:0000313" key="1">
    <source>
        <dbReference type="EMBL" id="OEE69605.1"/>
    </source>
</evidence>
<name>A0A1E5CLN1_9VIBR</name>
<evidence type="ECO:0000313" key="2">
    <source>
        <dbReference type="Proteomes" id="UP000094165"/>
    </source>
</evidence>
<keyword evidence="2" id="KW-1185">Reference proteome</keyword>
<dbReference type="PROSITE" id="PS51257">
    <property type="entry name" value="PROKAR_LIPOPROTEIN"/>
    <property type="match status" value="1"/>
</dbReference>
<proteinExistence type="predicted"/>
<comment type="caution">
    <text evidence="1">The sequence shown here is derived from an EMBL/GenBank/DDBJ whole genome shotgun (WGS) entry which is preliminary data.</text>
</comment>
<dbReference type="AlphaFoldDB" id="A0A1E5CLN1"/>
<sequence length="218" mass="25231">MIKMGLLLPLSTMVLAISGCKVNEPKSLRFYASFAEETTEDERISICHALQSSIENEFSYRLDGKDVLGTYNGKPEKFCSFYGEKIVIGKVVQKDHNRCHTLTKAQVKRGGNVTYIEYNPKYSVYKDGNIYWSCQNGRKPNYFTKRERTSDYLVYRYEKDPQITLINTYDSTYYFYRGEIFRKVGDRGKASVYNAETIKVTSADSFNRKPILLPLETQ</sequence>
<dbReference type="EMBL" id="AJYW02000312">
    <property type="protein sequence ID" value="OEE69605.1"/>
    <property type="molecule type" value="Genomic_DNA"/>
</dbReference>